<evidence type="ECO:0000313" key="3">
    <source>
        <dbReference type="EMBL" id="SDW26752.1"/>
    </source>
</evidence>
<dbReference type="Gene3D" id="3.30.310.70">
    <property type="entry name" value="TT1751-like domain"/>
    <property type="match status" value="1"/>
</dbReference>
<dbReference type="SUPFAM" id="SSF103247">
    <property type="entry name" value="TT1751-like"/>
    <property type="match status" value="1"/>
</dbReference>
<reference evidence="4" key="1">
    <citation type="submission" date="2016-10" db="EMBL/GenBank/DDBJ databases">
        <authorList>
            <person name="Varghese N."/>
            <person name="Submissions S."/>
        </authorList>
    </citation>
    <scope>NUCLEOTIDE SEQUENCE [LARGE SCALE GENOMIC DNA]</scope>
    <source>
        <strain evidence="4">DSM 217</strain>
    </source>
</reference>
<protein>
    <submittedName>
        <fullName evidence="3">Uncharacterized conserved protein, DUF302 family</fullName>
    </submittedName>
</protein>
<feature type="domain" description="DUF302" evidence="2">
    <location>
        <begin position="71"/>
        <end position="131"/>
    </location>
</feature>
<evidence type="ECO:0000256" key="1">
    <source>
        <dbReference type="SAM" id="SignalP"/>
    </source>
</evidence>
<dbReference type="InterPro" id="IPR005180">
    <property type="entry name" value="DUF302"/>
</dbReference>
<sequence length="168" mass="18100">MKHLSLVVALTLLASMPLIAAEDASPEIRVSDVEHTVLKVGLAPGVTADAAGEAMLSKAVELNMRLVAHLNVGQEVGNRGIDSMRLEIFEFCNPEDAVKMARFNTIFAAYMPCSIALVEDNDGRMWLQMLNLDMLISAYDLPPELQALALGINGQMLDIITAGATGEF</sequence>
<dbReference type="CDD" id="cd14797">
    <property type="entry name" value="DUF302"/>
    <property type="match status" value="1"/>
</dbReference>
<dbReference type="EMBL" id="FNNZ01000002">
    <property type="protein sequence ID" value="SDW26752.1"/>
    <property type="molecule type" value="Genomic_DNA"/>
</dbReference>
<accession>A0A1H2S4Y2</accession>
<evidence type="ECO:0000259" key="2">
    <source>
        <dbReference type="Pfam" id="PF03625"/>
    </source>
</evidence>
<dbReference type="Pfam" id="PF03625">
    <property type="entry name" value="DUF302"/>
    <property type="match status" value="1"/>
</dbReference>
<name>A0A1H2S4Y2_THIRO</name>
<dbReference type="InterPro" id="IPR035923">
    <property type="entry name" value="TT1751-like_sf"/>
</dbReference>
<dbReference type="RefSeq" id="WP_093028380.1">
    <property type="nucleotide sequence ID" value="NZ_FNNZ01000002.1"/>
</dbReference>
<keyword evidence="1" id="KW-0732">Signal</keyword>
<dbReference type="STRING" id="1058.SAMN05421783_102295"/>
<feature type="chain" id="PRO_5011644649" evidence="1">
    <location>
        <begin position="21"/>
        <end position="168"/>
    </location>
</feature>
<dbReference type="OrthoDB" id="9783833at2"/>
<keyword evidence="4" id="KW-1185">Reference proteome</keyword>
<evidence type="ECO:0000313" key="4">
    <source>
        <dbReference type="Proteomes" id="UP000198816"/>
    </source>
</evidence>
<feature type="signal peptide" evidence="1">
    <location>
        <begin position="1"/>
        <end position="20"/>
    </location>
</feature>
<proteinExistence type="predicted"/>
<dbReference type="AlphaFoldDB" id="A0A1H2S4Y2"/>
<organism evidence="3 4">
    <name type="scientific">Thiocapsa roseopersicina</name>
    <dbReference type="NCBI Taxonomy" id="1058"/>
    <lineage>
        <taxon>Bacteria</taxon>
        <taxon>Pseudomonadati</taxon>
        <taxon>Pseudomonadota</taxon>
        <taxon>Gammaproteobacteria</taxon>
        <taxon>Chromatiales</taxon>
        <taxon>Chromatiaceae</taxon>
        <taxon>Thiocapsa</taxon>
    </lineage>
</organism>
<dbReference type="Proteomes" id="UP000198816">
    <property type="component" value="Unassembled WGS sequence"/>
</dbReference>
<gene>
    <name evidence="3" type="ORF">SAMN05421783_102295</name>
</gene>